<organism evidence="2 3">
    <name type="scientific">Globodera rostochiensis</name>
    <name type="common">Golden nematode worm</name>
    <name type="synonym">Heterodera rostochiensis</name>
    <dbReference type="NCBI Taxonomy" id="31243"/>
    <lineage>
        <taxon>Eukaryota</taxon>
        <taxon>Metazoa</taxon>
        <taxon>Ecdysozoa</taxon>
        <taxon>Nematoda</taxon>
        <taxon>Chromadorea</taxon>
        <taxon>Rhabditida</taxon>
        <taxon>Tylenchina</taxon>
        <taxon>Tylenchomorpha</taxon>
        <taxon>Tylenchoidea</taxon>
        <taxon>Heteroderidae</taxon>
        <taxon>Heteroderinae</taxon>
        <taxon>Globodera</taxon>
    </lineage>
</organism>
<evidence type="ECO:0000256" key="1">
    <source>
        <dbReference type="SAM" id="MobiDB-lite"/>
    </source>
</evidence>
<accession>A0A914H5A3</accession>
<name>A0A914H5A3_GLORO</name>
<evidence type="ECO:0000313" key="3">
    <source>
        <dbReference type="WBParaSite" id="Gr19_v10_g13952.t1"/>
    </source>
</evidence>
<feature type="region of interest" description="Disordered" evidence="1">
    <location>
        <begin position="59"/>
        <end position="79"/>
    </location>
</feature>
<keyword evidence="2" id="KW-1185">Reference proteome</keyword>
<protein>
    <submittedName>
        <fullName evidence="3">Uncharacterized protein</fullName>
    </submittedName>
</protein>
<proteinExistence type="predicted"/>
<dbReference type="AlphaFoldDB" id="A0A914H5A3"/>
<dbReference type="Proteomes" id="UP000887572">
    <property type="component" value="Unplaced"/>
</dbReference>
<dbReference type="WBParaSite" id="Gr19_v10_g13952.t1">
    <property type="protein sequence ID" value="Gr19_v10_g13952.t1"/>
    <property type="gene ID" value="Gr19_v10_g13952"/>
</dbReference>
<reference evidence="3" key="1">
    <citation type="submission" date="2022-11" db="UniProtKB">
        <authorList>
            <consortium name="WormBaseParasite"/>
        </authorList>
    </citation>
    <scope>IDENTIFICATION</scope>
</reference>
<evidence type="ECO:0000313" key="2">
    <source>
        <dbReference type="Proteomes" id="UP000887572"/>
    </source>
</evidence>
<sequence length="100" mass="11107">MPGQFWSAAAFSRVTPERALDRELKSHVGGVWSNALHQRPIADQCASFHSFHLLRTRHSSVRPPHPSFHPSVGQRGQQKLISEGKGRVYLSSPIGPTVWG</sequence>